<dbReference type="GeneID" id="71980880"/>
<name>A0A9Q8P383_PASFU</name>
<reference evidence="2" key="2">
    <citation type="journal article" date="2022" name="Microb. Genom.">
        <title>A chromosome-scale genome assembly of the tomato pathogen Cladosporium fulvum reveals a compartmentalized genome architecture and the presence of a dispensable chromosome.</title>
        <authorList>
            <person name="Zaccaron A.Z."/>
            <person name="Chen L.H."/>
            <person name="Samaras A."/>
            <person name="Stergiopoulos I."/>
        </authorList>
    </citation>
    <scope>NUCLEOTIDE SEQUENCE</scope>
    <source>
        <strain evidence="2">Race5_Kim</strain>
    </source>
</reference>
<accession>A0A9Q8P383</accession>
<keyword evidence="3" id="KW-1185">Reference proteome</keyword>
<dbReference type="OrthoDB" id="5392716at2759"/>
<dbReference type="AlphaFoldDB" id="A0A9Q8P383"/>
<dbReference type="EMBL" id="CP090163">
    <property type="protein sequence ID" value="UJO11447.1"/>
    <property type="molecule type" value="Genomic_DNA"/>
</dbReference>
<dbReference type="KEGG" id="ffu:CLAFUR5_01002"/>
<gene>
    <name evidence="2" type="ORF">CLAFUR5_01002</name>
</gene>
<dbReference type="Proteomes" id="UP000756132">
    <property type="component" value="Chromosome 1"/>
</dbReference>
<reference evidence="2" key="1">
    <citation type="submission" date="2021-12" db="EMBL/GenBank/DDBJ databases">
        <authorList>
            <person name="Zaccaron A."/>
            <person name="Stergiopoulos I."/>
        </authorList>
    </citation>
    <scope>NUCLEOTIDE SEQUENCE</scope>
    <source>
        <strain evidence="2">Race5_Kim</strain>
    </source>
</reference>
<protein>
    <recommendedName>
        <fullName evidence="4">Clr5 domain-containing protein</fullName>
    </recommendedName>
</protein>
<feature type="region of interest" description="Disordered" evidence="1">
    <location>
        <begin position="181"/>
        <end position="220"/>
    </location>
</feature>
<proteinExistence type="predicted"/>
<evidence type="ECO:0000313" key="3">
    <source>
        <dbReference type="Proteomes" id="UP000756132"/>
    </source>
</evidence>
<dbReference type="RefSeq" id="XP_047755813.1">
    <property type="nucleotide sequence ID" value="XM_047900150.1"/>
</dbReference>
<evidence type="ECO:0008006" key="4">
    <source>
        <dbReference type="Google" id="ProtNLM"/>
    </source>
</evidence>
<organism evidence="2 3">
    <name type="scientific">Passalora fulva</name>
    <name type="common">Tomato leaf mold</name>
    <name type="synonym">Cladosporium fulvum</name>
    <dbReference type="NCBI Taxonomy" id="5499"/>
    <lineage>
        <taxon>Eukaryota</taxon>
        <taxon>Fungi</taxon>
        <taxon>Dikarya</taxon>
        <taxon>Ascomycota</taxon>
        <taxon>Pezizomycotina</taxon>
        <taxon>Dothideomycetes</taxon>
        <taxon>Dothideomycetidae</taxon>
        <taxon>Mycosphaerellales</taxon>
        <taxon>Mycosphaerellaceae</taxon>
        <taxon>Fulvia</taxon>
    </lineage>
</organism>
<evidence type="ECO:0000313" key="2">
    <source>
        <dbReference type="EMBL" id="UJO11447.1"/>
    </source>
</evidence>
<evidence type="ECO:0000256" key="1">
    <source>
        <dbReference type="SAM" id="MobiDB-lite"/>
    </source>
</evidence>
<sequence>MPGGRPPIVLDDRREWITERVAAGITQEEIRRELEEQHGVKIGRSKLMQQLATWNITARRPAYKDSEELRERVAHCFHVLRFTDEKTRELLEKEGYNIGEKRIARLRKEMGLLKRIPASERDDAEAAIAQLLHQELKDGNKIRELGRQQLYKHIRSRYNVVGRDRIYKVANLFDPEGPVRRRVENGRATARRRAGPQAINDPTGDEHAPGEPDTMCPDPIDPLIMAVSGAQTAGLPTAPADIMECNSSDHYPPSAQIQ</sequence>